<evidence type="ECO:0000256" key="7">
    <source>
        <dbReference type="ARBA" id="ARBA00022989"/>
    </source>
</evidence>
<dbReference type="PROSITE" id="PS01188">
    <property type="entry name" value="ELO"/>
    <property type="match status" value="1"/>
</dbReference>
<evidence type="ECO:0000256" key="2">
    <source>
        <dbReference type="ARBA" id="ARBA00005194"/>
    </source>
</evidence>
<dbReference type="InterPro" id="IPR002076">
    <property type="entry name" value="ELO_fam"/>
</dbReference>
<keyword evidence="3 11" id="KW-0444">Lipid biosynthesis</keyword>
<dbReference type="GO" id="GO:0009922">
    <property type="term" value="F:fatty acid elongase activity"/>
    <property type="evidence" value="ECO:0007669"/>
    <property type="project" value="UniProtKB-EC"/>
</dbReference>
<dbReference type="GO" id="GO:0030148">
    <property type="term" value="P:sphingolipid biosynthetic process"/>
    <property type="evidence" value="ECO:0007669"/>
    <property type="project" value="TreeGrafter"/>
</dbReference>
<evidence type="ECO:0000256" key="6">
    <source>
        <dbReference type="ARBA" id="ARBA00022832"/>
    </source>
</evidence>
<comment type="similarity">
    <text evidence="11">Belongs to the ELO family.</text>
</comment>
<feature type="transmembrane region" description="Helical" evidence="11">
    <location>
        <begin position="44"/>
        <end position="62"/>
    </location>
</feature>
<evidence type="ECO:0000256" key="8">
    <source>
        <dbReference type="ARBA" id="ARBA00023098"/>
    </source>
</evidence>
<evidence type="ECO:0000256" key="1">
    <source>
        <dbReference type="ARBA" id="ARBA00004141"/>
    </source>
</evidence>
<evidence type="ECO:0000256" key="4">
    <source>
        <dbReference type="ARBA" id="ARBA00022679"/>
    </source>
</evidence>
<name>A0A914EI17_9BILA</name>
<comment type="subcellular location">
    <subcellularLocation>
        <location evidence="1">Membrane</location>
        <topology evidence="1">Multi-pass membrane protein</topology>
    </subcellularLocation>
</comment>
<evidence type="ECO:0000256" key="9">
    <source>
        <dbReference type="ARBA" id="ARBA00023136"/>
    </source>
</evidence>
<dbReference type="AlphaFoldDB" id="A0A914EI17"/>
<dbReference type="Proteomes" id="UP000887540">
    <property type="component" value="Unplaced"/>
</dbReference>
<keyword evidence="5 11" id="KW-0812">Transmembrane</keyword>
<feature type="transmembrane region" description="Helical" evidence="11">
    <location>
        <begin position="99"/>
        <end position="118"/>
    </location>
</feature>
<evidence type="ECO:0000313" key="13">
    <source>
        <dbReference type="WBParaSite" id="ACRNAN_scaffold6944.g32376.t1"/>
    </source>
</evidence>
<dbReference type="GO" id="GO:0005789">
    <property type="term" value="C:endoplasmic reticulum membrane"/>
    <property type="evidence" value="ECO:0007669"/>
    <property type="project" value="TreeGrafter"/>
</dbReference>
<keyword evidence="6 11" id="KW-0276">Fatty acid metabolism</keyword>
<keyword evidence="7 11" id="KW-1133">Transmembrane helix</keyword>
<dbReference type="Pfam" id="PF01151">
    <property type="entry name" value="ELO"/>
    <property type="match status" value="1"/>
</dbReference>
<dbReference type="GO" id="GO:0034626">
    <property type="term" value="P:fatty acid elongation, polyunsaturated fatty acid"/>
    <property type="evidence" value="ECO:0007669"/>
    <property type="project" value="TreeGrafter"/>
</dbReference>
<feature type="transmembrane region" description="Helical" evidence="11">
    <location>
        <begin position="74"/>
        <end position="93"/>
    </location>
</feature>
<sequence length="206" mass="24049">MIVWNSALAIFSMFATWRYGEEFFYVLKNRPFYHSVCYATNPSSVAAFWACCFALSKVAELIDTVFVLLRKKPLIFLHWYHHAVVLVYVWHSACELTAAGRWFIFMNYAVHSIMYTYYAITSAGFRLPRTLSMCVTTLQTTQMLIGVGISIYVARLKWTQGFSFCQQSNENLILCFVIYISFAFLFMRFFAKAYLFKKDKIKSKEA</sequence>
<dbReference type="PANTHER" id="PTHR11157:SF5">
    <property type="entry name" value="ELONGATION OF VERY LONG CHAIN FATTY ACIDS PROTEIN"/>
    <property type="match status" value="1"/>
</dbReference>
<evidence type="ECO:0000313" key="12">
    <source>
        <dbReference type="Proteomes" id="UP000887540"/>
    </source>
</evidence>
<dbReference type="InterPro" id="IPR030457">
    <property type="entry name" value="ELO_CS"/>
</dbReference>
<feature type="transmembrane region" description="Helical" evidence="11">
    <location>
        <begin position="171"/>
        <end position="191"/>
    </location>
</feature>
<dbReference type="GO" id="GO:0034625">
    <property type="term" value="P:fatty acid elongation, monounsaturated fatty acid"/>
    <property type="evidence" value="ECO:0007669"/>
    <property type="project" value="TreeGrafter"/>
</dbReference>
<evidence type="ECO:0000256" key="5">
    <source>
        <dbReference type="ARBA" id="ARBA00022692"/>
    </source>
</evidence>
<keyword evidence="10 11" id="KW-0275">Fatty acid biosynthesis</keyword>
<dbReference type="GO" id="GO:0042761">
    <property type="term" value="P:very long-chain fatty acid biosynthetic process"/>
    <property type="evidence" value="ECO:0007669"/>
    <property type="project" value="TreeGrafter"/>
</dbReference>
<dbReference type="WBParaSite" id="ACRNAN_scaffold6944.g32376.t1">
    <property type="protein sequence ID" value="ACRNAN_scaffold6944.g32376.t1"/>
    <property type="gene ID" value="ACRNAN_scaffold6944.g32376"/>
</dbReference>
<organism evidence="12 14">
    <name type="scientific">Acrobeloides nanus</name>
    <dbReference type="NCBI Taxonomy" id="290746"/>
    <lineage>
        <taxon>Eukaryota</taxon>
        <taxon>Metazoa</taxon>
        <taxon>Ecdysozoa</taxon>
        <taxon>Nematoda</taxon>
        <taxon>Chromadorea</taxon>
        <taxon>Rhabditida</taxon>
        <taxon>Tylenchina</taxon>
        <taxon>Cephalobomorpha</taxon>
        <taxon>Cephaloboidea</taxon>
        <taxon>Cephalobidae</taxon>
        <taxon>Acrobeloides</taxon>
    </lineage>
</organism>
<comment type="catalytic activity">
    <reaction evidence="11">
        <text>a very-long-chain acyl-CoA + malonyl-CoA + H(+) = a very-long-chain 3-oxoacyl-CoA + CO2 + CoA</text>
        <dbReference type="Rhea" id="RHEA:32727"/>
        <dbReference type="ChEBI" id="CHEBI:15378"/>
        <dbReference type="ChEBI" id="CHEBI:16526"/>
        <dbReference type="ChEBI" id="CHEBI:57287"/>
        <dbReference type="ChEBI" id="CHEBI:57384"/>
        <dbReference type="ChEBI" id="CHEBI:90725"/>
        <dbReference type="ChEBI" id="CHEBI:90736"/>
        <dbReference type="EC" id="2.3.1.199"/>
    </reaction>
</comment>
<evidence type="ECO:0000256" key="3">
    <source>
        <dbReference type="ARBA" id="ARBA00022516"/>
    </source>
</evidence>
<keyword evidence="8 11" id="KW-0443">Lipid metabolism</keyword>
<keyword evidence="12" id="KW-1185">Reference proteome</keyword>
<evidence type="ECO:0000256" key="10">
    <source>
        <dbReference type="ARBA" id="ARBA00023160"/>
    </source>
</evidence>
<evidence type="ECO:0000256" key="11">
    <source>
        <dbReference type="RuleBase" id="RU361115"/>
    </source>
</evidence>
<keyword evidence="9 11" id="KW-0472">Membrane</keyword>
<protein>
    <recommendedName>
        <fullName evidence="11">Elongation of very long chain fatty acids protein</fullName>
        <ecNumber evidence="11">2.3.1.199</ecNumber>
    </recommendedName>
    <alternativeName>
        <fullName evidence="11">Very-long-chain 3-oxoacyl-CoA synthase</fullName>
    </alternativeName>
</protein>
<keyword evidence="4 11" id="KW-0808">Transferase</keyword>
<comment type="pathway">
    <text evidence="2">Lipid metabolism; fatty acid biosynthesis.</text>
</comment>
<dbReference type="GO" id="GO:0019367">
    <property type="term" value="P:fatty acid elongation, saturated fatty acid"/>
    <property type="evidence" value="ECO:0007669"/>
    <property type="project" value="TreeGrafter"/>
</dbReference>
<dbReference type="WBParaSite" id="ACRNAN_scaffold8446.g25220.t1">
    <property type="protein sequence ID" value="ACRNAN_scaffold8446.g25220.t1"/>
    <property type="gene ID" value="ACRNAN_scaffold8446.g25220"/>
</dbReference>
<feature type="transmembrane region" description="Helical" evidence="11">
    <location>
        <begin position="130"/>
        <end position="151"/>
    </location>
</feature>
<accession>A0A914EI17</accession>
<proteinExistence type="inferred from homology"/>
<dbReference type="EC" id="2.3.1.199" evidence="11"/>
<evidence type="ECO:0000313" key="14">
    <source>
        <dbReference type="WBParaSite" id="ACRNAN_scaffold8446.g25220.t1"/>
    </source>
</evidence>
<reference evidence="13 14" key="1">
    <citation type="submission" date="2022-11" db="UniProtKB">
        <authorList>
            <consortium name="WormBaseParasite"/>
        </authorList>
    </citation>
    <scope>IDENTIFICATION</scope>
</reference>
<dbReference type="PANTHER" id="PTHR11157">
    <property type="entry name" value="FATTY ACID ACYL TRANSFERASE-RELATED"/>
    <property type="match status" value="1"/>
</dbReference>